<proteinExistence type="predicted"/>
<dbReference type="InterPro" id="IPR052895">
    <property type="entry name" value="HetReg/Transcr_Mod"/>
</dbReference>
<evidence type="ECO:0000259" key="1">
    <source>
        <dbReference type="Pfam" id="PF06985"/>
    </source>
</evidence>
<dbReference type="AlphaFoldDB" id="A0A8H8S2Q0"/>
<accession>A0A8H8S2Q0</accession>
<dbReference type="PANTHER" id="PTHR24148">
    <property type="entry name" value="ANKYRIN REPEAT DOMAIN-CONTAINING PROTEIN 39 HOMOLOG-RELATED"/>
    <property type="match status" value="1"/>
</dbReference>
<keyword evidence="3" id="KW-1185">Reference proteome</keyword>
<dbReference type="Proteomes" id="UP000443090">
    <property type="component" value="Unassembled WGS sequence"/>
</dbReference>
<evidence type="ECO:0000313" key="3">
    <source>
        <dbReference type="Proteomes" id="UP000443090"/>
    </source>
</evidence>
<protein>
    <submittedName>
        <fullName evidence="2">Heterokaryon incompatibility protein 6,OR allele</fullName>
    </submittedName>
</protein>
<organism evidence="2 3">
    <name type="scientific">Lachnellula occidentalis</name>
    <dbReference type="NCBI Taxonomy" id="215460"/>
    <lineage>
        <taxon>Eukaryota</taxon>
        <taxon>Fungi</taxon>
        <taxon>Dikarya</taxon>
        <taxon>Ascomycota</taxon>
        <taxon>Pezizomycotina</taxon>
        <taxon>Leotiomycetes</taxon>
        <taxon>Helotiales</taxon>
        <taxon>Lachnaceae</taxon>
        <taxon>Lachnellula</taxon>
    </lineage>
</organism>
<evidence type="ECO:0000313" key="2">
    <source>
        <dbReference type="EMBL" id="TVY45651.1"/>
    </source>
</evidence>
<name>A0A8H8S2Q0_9HELO</name>
<reference evidence="2 3" key="1">
    <citation type="submission" date="2018-05" db="EMBL/GenBank/DDBJ databases">
        <title>Genome sequencing and assembly of the regulated plant pathogen Lachnellula willkommii and related sister species for the development of diagnostic species identification markers.</title>
        <authorList>
            <person name="Giroux E."/>
            <person name="Bilodeau G."/>
        </authorList>
    </citation>
    <scope>NUCLEOTIDE SEQUENCE [LARGE SCALE GENOMIC DNA]</scope>
    <source>
        <strain evidence="2 3">CBS 160.35</strain>
    </source>
</reference>
<gene>
    <name evidence="2" type="primary">het-6_5</name>
    <name evidence="2" type="ORF">LOCC1_G002701</name>
</gene>
<dbReference type="EMBL" id="QGMI01000184">
    <property type="protein sequence ID" value="TVY45651.1"/>
    <property type="molecule type" value="Genomic_DNA"/>
</dbReference>
<dbReference type="PANTHER" id="PTHR24148:SF80">
    <property type="entry name" value="HETEROKARYON INCOMPATIBILITY DOMAIN-CONTAINING PROTEIN"/>
    <property type="match status" value="1"/>
</dbReference>
<sequence>MANSYQYSPFPDMNSIRLIYLEPWRRDPDEPLRCQLRTASLDTLPPYEAISYAWGEPIFSREILVDGGLELAITPSLGGALQRMRGNVPLGLRNSLQRMRRGISRRGHLSSSVRILWADAICINQQDIDERSRQVQSMRKIYQRASRVLVWLDSGGPEVPVALGLIDKIIVLRQEELARTGDIKVEHVSAVRNELRRLPNFDSPDVSILRTFMVSLSLSPQLLFVKQIDSENL</sequence>
<comment type="caution">
    <text evidence="2">The sequence shown here is derived from an EMBL/GenBank/DDBJ whole genome shotgun (WGS) entry which is preliminary data.</text>
</comment>
<dbReference type="InterPro" id="IPR010730">
    <property type="entry name" value="HET"/>
</dbReference>
<dbReference type="OrthoDB" id="3526006at2759"/>
<dbReference type="Pfam" id="PF06985">
    <property type="entry name" value="HET"/>
    <property type="match status" value="1"/>
</dbReference>
<feature type="domain" description="Heterokaryon incompatibility" evidence="1">
    <location>
        <begin position="47"/>
        <end position="159"/>
    </location>
</feature>